<keyword evidence="1" id="KW-0812">Transmembrane</keyword>
<accession>A0A7K3WC32</accession>
<dbReference type="AlphaFoldDB" id="A0A7K3WC32"/>
<organism evidence="2 3">
    <name type="scientific">Goekera deserti</name>
    <dbReference type="NCBI Taxonomy" id="2497753"/>
    <lineage>
        <taxon>Bacteria</taxon>
        <taxon>Bacillati</taxon>
        <taxon>Actinomycetota</taxon>
        <taxon>Actinomycetes</taxon>
        <taxon>Geodermatophilales</taxon>
        <taxon>Geodermatophilaceae</taxon>
        <taxon>Goekera</taxon>
    </lineage>
</organism>
<evidence type="ECO:0000256" key="1">
    <source>
        <dbReference type="SAM" id="Phobius"/>
    </source>
</evidence>
<name>A0A7K3WC32_9ACTN</name>
<reference evidence="2 3" key="1">
    <citation type="submission" date="2020-02" db="EMBL/GenBank/DDBJ databases">
        <title>The whole genome sequence of CPCC 205119.</title>
        <authorList>
            <person name="Jiang Z."/>
        </authorList>
    </citation>
    <scope>NUCLEOTIDE SEQUENCE [LARGE SCALE GENOMIC DNA]</scope>
    <source>
        <strain evidence="2 3">CPCC 205119</strain>
    </source>
</reference>
<keyword evidence="1" id="KW-1133">Transmembrane helix</keyword>
<keyword evidence="3" id="KW-1185">Reference proteome</keyword>
<dbReference type="Proteomes" id="UP000470470">
    <property type="component" value="Unassembled WGS sequence"/>
</dbReference>
<dbReference type="RefSeq" id="WP_152729814.1">
    <property type="nucleotide sequence ID" value="NZ_JAABOZ010000002.1"/>
</dbReference>
<proteinExistence type="predicted"/>
<keyword evidence="1" id="KW-0472">Membrane</keyword>
<evidence type="ECO:0000313" key="3">
    <source>
        <dbReference type="Proteomes" id="UP000470470"/>
    </source>
</evidence>
<comment type="caution">
    <text evidence="2">The sequence shown here is derived from an EMBL/GenBank/DDBJ whole genome shotgun (WGS) entry which is preliminary data.</text>
</comment>
<feature type="transmembrane region" description="Helical" evidence="1">
    <location>
        <begin position="45"/>
        <end position="71"/>
    </location>
</feature>
<evidence type="ECO:0000313" key="2">
    <source>
        <dbReference type="EMBL" id="NEL53897.1"/>
    </source>
</evidence>
<dbReference type="EMBL" id="JAAGWK010000010">
    <property type="protein sequence ID" value="NEL53897.1"/>
    <property type="molecule type" value="Genomic_DNA"/>
</dbReference>
<protein>
    <submittedName>
        <fullName evidence="2">Uncharacterized protein</fullName>
    </submittedName>
</protein>
<feature type="transmembrane region" description="Helical" evidence="1">
    <location>
        <begin position="83"/>
        <end position="102"/>
    </location>
</feature>
<sequence length="119" mass="12654">MVVIQVLMALGVLALPVPALVLGSANLMRRSGRYSPDQRADRLGLVVLVLARVLGLVAMLALSAVVLVSTVGALVKGLELPSLVYVFFVASLLLAVLVLLTYGRGLPRSRRRPATPARR</sequence>
<feature type="transmembrane region" description="Helical" evidence="1">
    <location>
        <begin position="6"/>
        <end position="25"/>
    </location>
</feature>
<gene>
    <name evidence="2" type="ORF">G1H19_07780</name>
</gene>